<dbReference type="EMBL" id="MFQK01000039">
    <property type="protein sequence ID" value="OGH80563.1"/>
    <property type="molecule type" value="Genomic_DNA"/>
</dbReference>
<reference evidence="1 2" key="1">
    <citation type="journal article" date="2016" name="Nat. Commun.">
        <title>Thousands of microbial genomes shed light on interconnected biogeochemical processes in an aquifer system.</title>
        <authorList>
            <person name="Anantharaman K."/>
            <person name="Brown C.T."/>
            <person name="Hug L.A."/>
            <person name="Sharon I."/>
            <person name="Castelle C.J."/>
            <person name="Probst A.J."/>
            <person name="Thomas B.C."/>
            <person name="Singh A."/>
            <person name="Wilkins M.J."/>
            <person name="Karaoz U."/>
            <person name="Brodie E.L."/>
            <person name="Williams K.H."/>
            <person name="Hubbard S.S."/>
            <person name="Banfield J.F."/>
        </authorList>
    </citation>
    <scope>NUCLEOTIDE SEQUENCE [LARGE SCALE GENOMIC DNA]</scope>
</reference>
<dbReference type="AlphaFoldDB" id="A0A1F6NA12"/>
<sequence length="72" mass="8101">MEVESGLGCMGSAKLIDTTGKDSLMAAKSREAIGTRTEMFFTICERRQPFDRRQLGQRRCVVCRQQSSGQQQ</sequence>
<comment type="caution">
    <text evidence="1">The sequence shown here is derived from an EMBL/GenBank/DDBJ whole genome shotgun (WGS) entry which is preliminary data.</text>
</comment>
<accession>A0A1F6NA12</accession>
<proteinExistence type="predicted"/>
<protein>
    <submittedName>
        <fullName evidence="1">Uncharacterized protein</fullName>
    </submittedName>
</protein>
<organism evidence="1 2">
    <name type="scientific">Candidatus Magasanikbacteria bacterium RIFCSPLOWO2_02_FULL_44_11</name>
    <dbReference type="NCBI Taxonomy" id="1798689"/>
    <lineage>
        <taxon>Bacteria</taxon>
        <taxon>Candidatus Magasanikiibacteriota</taxon>
    </lineage>
</organism>
<evidence type="ECO:0000313" key="2">
    <source>
        <dbReference type="Proteomes" id="UP000178726"/>
    </source>
</evidence>
<evidence type="ECO:0000313" key="1">
    <source>
        <dbReference type="EMBL" id="OGH80563.1"/>
    </source>
</evidence>
<dbReference type="Proteomes" id="UP000178726">
    <property type="component" value="Unassembled WGS sequence"/>
</dbReference>
<gene>
    <name evidence="1" type="ORF">A3I29_03905</name>
</gene>
<name>A0A1F6NA12_9BACT</name>